<dbReference type="Proteomes" id="UP000298416">
    <property type="component" value="Unassembled WGS sequence"/>
</dbReference>
<dbReference type="EMBL" id="PNBA02000004">
    <property type="protein sequence ID" value="KAG6428647.1"/>
    <property type="molecule type" value="Genomic_DNA"/>
</dbReference>
<dbReference type="InterPro" id="IPR039741">
    <property type="entry name" value="UDP-sugar_pyrophosphorylase"/>
</dbReference>
<reference evidence="1" key="2">
    <citation type="submission" date="2020-08" db="EMBL/GenBank/DDBJ databases">
        <title>Plant Genome Project.</title>
        <authorList>
            <person name="Zhang R.-G."/>
        </authorList>
    </citation>
    <scope>NUCLEOTIDE SEQUENCE</scope>
    <source>
        <strain evidence="1">Huo1</strain>
        <tissue evidence="1">Leaf</tissue>
    </source>
</reference>
<proteinExistence type="predicted"/>
<dbReference type="GO" id="GO:0006048">
    <property type="term" value="P:UDP-N-acetylglucosamine biosynthetic process"/>
    <property type="evidence" value="ECO:0007669"/>
    <property type="project" value="TreeGrafter"/>
</dbReference>
<dbReference type="PANTHER" id="PTHR11952">
    <property type="entry name" value="UDP- GLUCOSE PYROPHOSPHORYLASE"/>
    <property type="match status" value="1"/>
</dbReference>
<dbReference type="Gene3D" id="3.90.550.10">
    <property type="entry name" value="Spore Coat Polysaccharide Biosynthesis Protein SpsA, Chain A"/>
    <property type="match status" value="1"/>
</dbReference>
<dbReference type="PANTHER" id="PTHR11952:SF9">
    <property type="entry name" value="UDP-SUGAR PYROPHOSPHORYLASE"/>
    <property type="match status" value="1"/>
</dbReference>
<dbReference type="InterPro" id="IPR029044">
    <property type="entry name" value="Nucleotide-diphossugar_trans"/>
</dbReference>
<dbReference type="AlphaFoldDB" id="A0A8X8YDJ3"/>
<dbReference type="GO" id="GO:0003977">
    <property type="term" value="F:UDP-N-acetylglucosamine diphosphorylase activity"/>
    <property type="evidence" value="ECO:0007669"/>
    <property type="project" value="TreeGrafter"/>
</dbReference>
<organism evidence="1">
    <name type="scientific">Salvia splendens</name>
    <name type="common">Scarlet sage</name>
    <dbReference type="NCBI Taxonomy" id="180675"/>
    <lineage>
        <taxon>Eukaryota</taxon>
        <taxon>Viridiplantae</taxon>
        <taxon>Streptophyta</taxon>
        <taxon>Embryophyta</taxon>
        <taxon>Tracheophyta</taxon>
        <taxon>Spermatophyta</taxon>
        <taxon>Magnoliopsida</taxon>
        <taxon>eudicotyledons</taxon>
        <taxon>Gunneridae</taxon>
        <taxon>Pentapetalae</taxon>
        <taxon>asterids</taxon>
        <taxon>lamiids</taxon>
        <taxon>Lamiales</taxon>
        <taxon>Lamiaceae</taxon>
        <taxon>Nepetoideae</taxon>
        <taxon>Mentheae</taxon>
        <taxon>Salviinae</taxon>
        <taxon>Salvia</taxon>
        <taxon>Salvia subgen. Calosphace</taxon>
        <taxon>core Calosphace</taxon>
    </lineage>
</organism>
<keyword evidence="2" id="KW-1185">Reference proteome</keyword>
<reference evidence="1" key="1">
    <citation type="submission" date="2018-01" db="EMBL/GenBank/DDBJ databases">
        <authorList>
            <person name="Mao J.F."/>
        </authorList>
    </citation>
    <scope>NUCLEOTIDE SEQUENCE</scope>
    <source>
        <strain evidence="1">Huo1</strain>
        <tissue evidence="1">Leaf</tissue>
    </source>
</reference>
<evidence type="ECO:0000313" key="1">
    <source>
        <dbReference type="EMBL" id="KAG6428647.1"/>
    </source>
</evidence>
<name>A0A8X8YDJ3_SALSN</name>
<dbReference type="SUPFAM" id="SSF53448">
    <property type="entry name" value="Nucleotide-diphospho-sugar transferases"/>
    <property type="match status" value="1"/>
</dbReference>
<evidence type="ECO:0000313" key="2">
    <source>
        <dbReference type="Proteomes" id="UP000298416"/>
    </source>
</evidence>
<protein>
    <submittedName>
        <fullName evidence="1">Uncharacterized protein</fullName>
    </submittedName>
</protein>
<sequence>MLTSDDTHSRTTKLLEENAYFGMKPSQVKMVKQAKPHGHGDVHSLLYSTGLLKEWQVPSALGVSAHQRVPC</sequence>
<comment type="caution">
    <text evidence="1">The sequence shown here is derived from an EMBL/GenBank/DDBJ whole genome shotgun (WGS) entry which is preliminary data.</text>
</comment>
<gene>
    <name evidence="1" type="ORF">SASPL_112900</name>
</gene>
<accession>A0A8X8YDJ3</accession>